<sequence length="37" mass="4108">MLTLSAVRCVLDGDYGAMERCFSRVIQRTLRYSGAPA</sequence>
<proteinExistence type="predicted"/>
<protein>
    <submittedName>
        <fullName evidence="1">Uncharacterized protein</fullName>
    </submittedName>
</protein>
<name>A0A450T3H9_9GAMM</name>
<reference evidence="1" key="1">
    <citation type="submission" date="2019-02" db="EMBL/GenBank/DDBJ databases">
        <authorList>
            <person name="Gruber-Vodicka R. H."/>
            <person name="Seah K. B. B."/>
        </authorList>
    </citation>
    <scope>NUCLEOTIDE SEQUENCE</scope>
    <source>
        <strain evidence="1">BECK_DK47</strain>
    </source>
</reference>
<evidence type="ECO:0000313" key="1">
    <source>
        <dbReference type="EMBL" id="VFJ60847.1"/>
    </source>
</evidence>
<dbReference type="EMBL" id="CAADEX010000096">
    <property type="protein sequence ID" value="VFJ60847.1"/>
    <property type="molecule type" value="Genomic_DNA"/>
</dbReference>
<dbReference type="AlphaFoldDB" id="A0A450T3H9"/>
<gene>
    <name evidence="1" type="ORF">BECKDK2373B_GA0170837_10962</name>
</gene>
<accession>A0A450T3H9</accession>
<organism evidence="1">
    <name type="scientific">Candidatus Kentrum sp. DK</name>
    <dbReference type="NCBI Taxonomy" id="2126562"/>
    <lineage>
        <taxon>Bacteria</taxon>
        <taxon>Pseudomonadati</taxon>
        <taxon>Pseudomonadota</taxon>
        <taxon>Gammaproteobacteria</taxon>
        <taxon>Candidatus Kentrum</taxon>
    </lineage>
</organism>